<organism evidence="2 5">
    <name type="scientific">Halococcus dombrowskii</name>
    <dbReference type="NCBI Taxonomy" id="179637"/>
    <lineage>
        <taxon>Archaea</taxon>
        <taxon>Methanobacteriati</taxon>
        <taxon>Methanobacteriota</taxon>
        <taxon>Stenosarchaea group</taxon>
        <taxon>Halobacteria</taxon>
        <taxon>Halobacteriales</taxon>
        <taxon>Halococcaceae</taxon>
        <taxon>Halococcus</taxon>
    </lineage>
</organism>
<evidence type="ECO:0000313" key="4">
    <source>
        <dbReference type="Proteomes" id="UP000830542"/>
    </source>
</evidence>
<evidence type="ECO:0000313" key="5">
    <source>
        <dbReference type="Proteomes" id="UP001500962"/>
    </source>
</evidence>
<sequence length="147" mass="16805">MYTGKTEQPCCLCGDPDTTTRLDLPPRAVQLLKNSGPIAWRDIVGEVSIHFCASDWELVRELVLDMGLNPLSRCNAARASLDIREDFEALLNDVRDEPDQTDLEARMQRESRRVIREFDENELSEQRDLVEAKIRLWSFEELGVAAV</sequence>
<dbReference type="EMBL" id="BAAADN010000026">
    <property type="protein sequence ID" value="GAA0462330.1"/>
    <property type="molecule type" value="Genomic_DNA"/>
</dbReference>
<dbReference type="Pfam" id="PF25901">
    <property type="entry name" value="DUF7960"/>
    <property type="match status" value="1"/>
</dbReference>
<dbReference type="EMBL" id="CP095005">
    <property type="protein sequence ID" value="UOO94720.1"/>
    <property type="molecule type" value="Genomic_DNA"/>
</dbReference>
<name>A0AAV3SGK3_HALDO</name>
<evidence type="ECO:0000313" key="2">
    <source>
        <dbReference type="EMBL" id="GAA0462330.1"/>
    </source>
</evidence>
<feature type="domain" description="DUF7960" evidence="1">
    <location>
        <begin position="1"/>
        <end position="145"/>
    </location>
</feature>
<dbReference type="AlphaFoldDB" id="A0AAV3SGK3"/>
<accession>A0AAV3SGK3</accession>
<dbReference type="KEGG" id="hdo:MUK72_12190"/>
<dbReference type="RefSeq" id="WP_244701175.1">
    <property type="nucleotide sequence ID" value="NZ_BAAADN010000026.1"/>
</dbReference>
<reference evidence="2" key="3">
    <citation type="submission" date="2023-12" db="EMBL/GenBank/DDBJ databases">
        <authorList>
            <person name="Sun Q."/>
            <person name="Inoue M."/>
        </authorList>
    </citation>
    <scope>NUCLEOTIDE SEQUENCE</scope>
    <source>
        <strain evidence="2">JCM 12289</strain>
    </source>
</reference>
<gene>
    <name evidence="2" type="ORF">GCM10008985_18720</name>
    <name evidence="3" type="ORF">MUK72_12190</name>
</gene>
<evidence type="ECO:0000313" key="3">
    <source>
        <dbReference type="EMBL" id="UOO94720.1"/>
    </source>
</evidence>
<keyword evidence="4" id="KW-1185">Reference proteome</keyword>
<reference evidence="2" key="1">
    <citation type="journal article" date="2014" name="Int. J. Syst. Evol. Microbiol.">
        <title>Complete genome sequence of Corynebacterium casei LMG S-19264T (=DSM 44701T), isolated from a smear-ripened cheese.</title>
        <authorList>
            <consortium name="US DOE Joint Genome Institute (JGI-PGF)"/>
            <person name="Walter F."/>
            <person name="Albersmeier A."/>
            <person name="Kalinowski J."/>
            <person name="Ruckert C."/>
        </authorList>
    </citation>
    <scope>NUCLEOTIDE SEQUENCE</scope>
    <source>
        <strain evidence="2">JCM 12289</strain>
    </source>
</reference>
<dbReference type="InterPro" id="IPR058266">
    <property type="entry name" value="DUF7960"/>
</dbReference>
<dbReference type="Proteomes" id="UP001500962">
    <property type="component" value="Unassembled WGS sequence"/>
</dbReference>
<dbReference type="Proteomes" id="UP000830542">
    <property type="component" value="Chromosome"/>
</dbReference>
<evidence type="ECO:0000259" key="1">
    <source>
        <dbReference type="Pfam" id="PF25901"/>
    </source>
</evidence>
<proteinExistence type="predicted"/>
<protein>
    <recommendedName>
        <fullName evidence="1">DUF7960 domain-containing protein</fullName>
    </recommendedName>
</protein>
<reference evidence="3" key="2">
    <citation type="submission" date="2022-04" db="EMBL/GenBank/DDBJ databases">
        <title>Sequencing and genomic assembly of Halococcus dombrowskii.</title>
        <authorList>
            <person name="Lim S.W."/>
            <person name="MacLea K.S."/>
        </authorList>
    </citation>
    <scope>NUCLEOTIDE SEQUENCE</scope>
    <source>
        <strain evidence="3">H4</strain>
    </source>
</reference>
<dbReference type="GeneID" id="71762620"/>